<dbReference type="CDD" id="cd05826">
    <property type="entry name" value="Sortase_B"/>
    <property type="match status" value="1"/>
</dbReference>
<accession>A0ABQ0BXM5</accession>
<comment type="caution">
    <text evidence="3">The sequence shown here is derived from an EMBL/GenBank/DDBJ whole genome shotgun (WGS) entry which is preliminary data.</text>
</comment>
<dbReference type="SUPFAM" id="SSF63817">
    <property type="entry name" value="Sortase"/>
    <property type="match status" value="1"/>
</dbReference>
<dbReference type="NCBIfam" id="TIGR03064">
    <property type="entry name" value="sortase_srtB"/>
    <property type="match status" value="1"/>
</dbReference>
<evidence type="ECO:0000313" key="4">
    <source>
        <dbReference type="Proteomes" id="UP001600941"/>
    </source>
</evidence>
<evidence type="ECO:0000313" key="3">
    <source>
        <dbReference type="EMBL" id="GAA6501142.1"/>
    </source>
</evidence>
<organism evidence="3 4">
    <name type="scientific">Blautia parvula</name>
    <dbReference type="NCBI Taxonomy" id="2877527"/>
    <lineage>
        <taxon>Bacteria</taxon>
        <taxon>Bacillati</taxon>
        <taxon>Bacillota</taxon>
        <taxon>Clostridia</taxon>
        <taxon>Lachnospirales</taxon>
        <taxon>Lachnospiraceae</taxon>
        <taxon>Blautia</taxon>
    </lineage>
</organism>
<dbReference type="InterPro" id="IPR023365">
    <property type="entry name" value="Sortase_dom-sf"/>
</dbReference>
<dbReference type="InterPro" id="IPR009835">
    <property type="entry name" value="SrtB"/>
</dbReference>
<feature type="region of interest" description="Disordered" evidence="2">
    <location>
        <begin position="45"/>
        <end position="88"/>
    </location>
</feature>
<keyword evidence="4" id="KW-1185">Reference proteome</keyword>
<name>A0ABQ0BXM5_9FIRM</name>
<dbReference type="InterPro" id="IPR005754">
    <property type="entry name" value="Sortase"/>
</dbReference>
<gene>
    <name evidence="3" type="ORF">K340107D12_39580</name>
</gene>
<dbReference type="EMBL" id="BAABZQ010000001">
    <property type="protein sequence ID" value="GAA6501142.1"/>
    <property type="molecule type" value="Genomic_DNA"/>
</dbReference>
<proteinExistence type="predicted"/>
<evidence type="ECO:0000256" key="1">
    <source>
        <dbReference type="ARBA" id="ARBA00022801"/>
    </source>
</evidence>
<reference evidence="3 4" key="1">
    <citation type="submission" date="2024-04" db="EMBL/GenBank/DDBJ databases">
        <title>Defined microbial consortia suppress multidrug-resistant proinflammatory Enterobacteriaceae via ecological control.</title>
        <authorList>
            <person name="Furuichi M."/>
            <person name="Kawaguchi T."/>
            <person name="Pust M."/>
            <person name="Yasuma K."/>
            <person name="Plichta D."/>
            <person name="Hasegawa N."/>
            <person name="Ohya T."/>
            <person name="Bhattarai S."/>
            <person name="Sasajima S."/>
            <person name="Aoto Y."/>
            <person name="Tuganbaev T."/>
            <person name="Yaginuma M."/>
            <person name="Ueda M."/>
            <person name="Okahashi N."/>
            <person name="Amafuji K."/>
            <person name="Kiridooshi Y."/>
            <person name="Sugita K."/>
            <person name="Strazar M."/>
            <person name="Skelly A."/>
            <person name="Suda W."/>
            <person name="Hattori M."/>
            <person name="Nakamoto N."/>
            <person name="Caballero S."/>
            <person name="Norman J."/>
            <person name="Olle B."/>
            <person name="Tanoue T."/>
            <person name="Arita M."/>
            <person name="Bucci V."/>
            <person name="Atarashi K."/>
            <person name="Xavier R."/>
            <person name="Honda K."/>
        </authorList>
    </citation>
    <scope>NUCLEOTIDE SEQUENCE [LARGE SCALE GENOMIC DNA]</scope>
    <source>
        <strain evidence="4">k34-0107-D12</strain>
    </source>
</reference>
<dbReference type="RefSeq" id="WP_052099632.1">
    <property type="nucleotide sequence ID" value="NZ_BAABZQ010000001.1"/>
</dbReference>
<evidence type="ECO:0008006" key="5">
    <source>
        <dbReference type="Google" id="ProtNLM"/>
    </source>
</evidence>
<evidence type="ECO:0000256" key="2">
    <source>
        <dbReference type="SAM" id="MobiDB-lite"/>
    </source>
</evidence>
<dbReference type="Pfam" id="PF04203">
    <property type="entry name" value="Sortase"/>
    <property type="match status" value="1"/>
</dbReference>
<sequence>MNRNSKWFRILFLVIAAIFVISTCAFVNTKVQDAKAQKEYERLQELARKQQEEEDKKAEEEMKRQEEEEAQRAKKAAEEEAARQAALEKEKKRKSFPIDFEGLREQNEDIFAWITIPDTVIDYPLLCHPSDDTYYLNHDPAGNQVQPGAIFIESINSLDMSDSNTILYGHNQRDQSMFGSLHQYEDQAYFDTHPTILIYTKDYKLLTYTVFNCGQIDDSHILGEPSMNGDTALFQSYLDNIKSGTMPKQHLRKDVQVTSADKIITLSTCENGGQNDRRFIVQAVLTSSEDY</sequence>
<protein>
    <recommendedName>
        <fullName evidence="5">Sortase B</fullName>
    </recommendedName>
</protein>
<keyword evidence="1" id="KW-0378">Hydrolase</keyword>
<dbReference type="Gene3D" id="2.40.260.10">
    <property type="entry name" value="Sortase"/>
    <property type="match status" value="1"/>
</dbReference>
<dbReference type="Proteomes" id="UP001600941">
    <property type="component" value="Unassembled WGS sequence"/>
</dbReference>